<evidence type="ECO:0000256" key="1">
    <source>
        <dbReference type="ARBA" id="ARBA00004123"/>
    </source>
</evidence>
<keyword evidence="14" id="KW-0206">Cytoskeleton</keyword>
<dbReference type="SUPFAM" id="SSF57924">
    <property type="entry name" value="Inhibitor of apoptosis (IAP) repeat"/>
    <property type="match status" value="1"/>
</dbReference>
<dbReference type="GO" id="GO:0005634">
    <property type="term" value="C:nucleus"/>
    <property type="evidence" value="ECO:0007669"/>
    <property type="project" value="UniProtKB-SubCell"/>
</dbReference>
<dbReference type="GO" id="GO:0046872">
    <property type="term" value="F:metal ion binding"/>
    <property type="evidence" value="ECO:0007669"/>
    <property type="project" value="UniProtKB-KW"/>
</dbReference>
<dbReference type="GO" id="GO:0051301">
    <property type="term" value="P:cell division"/>
    <property type="evidence" value="ECO:0007669"/>
    <property type="project" value="UniProtKB-KW"/>
</dbReference>
<evidence type="ECO:0000256" key="14">
    <source>
        <dbReference type="ARBA" id="ARBA00023212"/>
    </source>
</evidence>
<dbReference type="OrthoDB" id="2196114at2759"/>
<gene>
    <name evidence="19" type="primary">LOC110087327</name>
</gene>
<proteinExistence type="inferred from homology"/>
<dbReference type="InterPro" id="IPR051190">
    <property type="entry name" value="Baculoviral_IAP"/>
</dbReference>
<dbReference type="InterPro" id="IPR001370">
    <property type="entry name" value="BIR_rpt"/>
</dbReference>
<dbReference type="KEGG" id="pvt:110087327"/>
<dbReference type="GO" id="GO:0005819">
    <property type="term" value="C:spindle"/>
    <property type="evidence" value="ECO:0007669"/>
    <property type="project" value="UniProtKB-SubCell"/>
</dbReference>
<evidence type="ECO:0000313" key="18">
    <source>
        <dbReference type="Proteomes" id="UP001652642"/>
    </source>
</evidence>
<evidence type="ECO:0000313" key="19">
    <source>
        <dbReference type="RefSeq" id="XP_020664575.1"/>
    </source>
</evidence>
<evidence type="ECO:0000256" key="15">
    <source>
        <dbReference type="ARBA" id="ARBA00023242"/>
    </source>
</evidence>
<keyword evidence="13" id="KW-0832">Ubl conjugation</keyword>
<dbReference type="PANTHER" id="PTHR46771:SF2">
    <property type="entry name" value="BACULOVIRAL IAP REPEAT-CONTAINING PROTEIN 5.1"/>
    <property type="match status" value="1"/>
</dbReference>
<keyword evidence="10" id="KW-0498">Mitosis</keyword>
<dbReference type="PANTHER" id="PTHR46771">
    <property type="entry name" value="DETERIN"/>
    <property type="match status" value="1"/>
</dbReference>
<comment type="similarity">
    <text evidence="4">Belongs to the IAP family.</text>
</comment>
<dbReference type="RefSeq" id="XP_020664575.1">
    <property type="nucleotide sequence ID" value="XM_020808916.2"/>
</dbReference>
<dbReference type="GO" id="GO:0007059">
    <property type="term" value="P:chromosome segregation"/>
    <property type="evidence" value="ECO:0007669"/>
    <property type="project" value="UniProtKB-KW"/>
</dbReference>
<evidence type="ECO:0000256" key="10">
    <source>
        <dbReference type="ARBA" id="ARBA00022776"/>
    </source>
</evidence>
<evidence type="ECO:0000256" key="11">
    <source>
        <dbReference type="ARBA" id="ARBA00022829"/>
    </source>
</evidence>
<keyword evidence="16" id="KW-0131">Cell cycle</keyword>
<dbReference type="CDD" id="cd00022">
    <property type="entry name" value="BIR"/>
    <property type="match status" value="1"/>
</dbReference>
<dbReference type="Proteomes" id="UP001652642">
    <property type="component" value="Chromosome 1"/>
</dbReference>
<keyword evidence="8" id="KW-0132">Cell division</keyword>
<evidence type="ECO:0000256" key="13">
    <source>
        <dbReference type="ARBA" id="ARBA00022843"/>
    </source>
</evidence>
<evidence type="ECO:0000256" key="12">
    <source>
        <dbReference type="ARBA" id="ARBA00022833"/>
    </source>
</evidence>
<keyword evidence="18" id="KW-1185">Reference proteome</keyword>
<dbReference type="GO" id="GO:0000775">
    <property type="term" value="C:chromosome, centromeric region"/>
    <property type="evidence" value="ECO:0007669"/>
    <property type="project" value="UniProtKB-SubCell"/>
</dbReference>
<dbReference type="FunFam" id="1.10.1170.10:FF:000009">
    <property type="entry name" value="Baculoviral IAP repeat-containing protein 5"/>
    <property type="match status" value="1"/>
</dbReference>
<dbReference type="PROSITE" id="PS50143">
    <property type="entry name" value="BIR_REPEAT_2"/>
    <property type="match status" value="1"/>
</dbReference>
<keyword evidence="9" id="KW-0479">Metal-binding</keyword>
<keyword evidence="15" id="KW-0539">Nucleus</keyword>
<keyword evidence="12" id="KW-0862">Zinc</keyword>
<keyword evidence="17" id="KW-0137">Centromere</keyword>
<evidence type="ECO:0000256" key="6">
    <source>
        <dbReference type="ARBA" id="ARBA00022490"/>
    </source>
</evidence>
<organism evidence="18 19">
    <name type="scientific">Pogona vitticeps</name>
    <name type="common">central bearded dragon</name>
    <dbReference type="NCBI Taxonomy" id="103695"/>
    <lineage>
        <taxon>Eukaryota</taxon>
        <taxon>Metazoa</taxon>
        <taxon>Chordata</taxon>
        <taxon>Craniata</taxon>
        <taxon>Vertebrata</taxon>
        <taxon>Euteleostomi</taxon>
        <taxon>Lepidosauria</taxon>
        <taxon>Squamata</taxon>
        <taxon>Bifurcata</taxon>
        <taxon>Unidentata</taxon>
        <taxon>Episquamata</taxon>
        <taxon>Toxicofera</taxon>
        <taxon>Iguania</taxon>
        <taxon>Acrodonta</taxon>
        <taxon>Agamidae</taxon>
        <taxon>Amphibolurinae</taxon>
        <taxon>Pogona</taxon>
    </lineage>
</organism>
<evidence type="ECO:0000256" key="8">
    <source>
        <dbReference type="ARBA" id="ARBA00022618"/>
    </source>
</evidence>
<dbReference type="FunCoup" id="A0A6J0UZ31">
    <property type="interactions" value="126"/>
</dbReference>
<keyword evidence="5" id="KW-0158">Chromosome</keyword>
<keyword evidence="6" id="KW-0963">Cytoplasm</keyword>
<dbReference type="Pfam" id="PF00653">
    <property type="entry name" value="BIR"/>
    <property type="match status" value="1"/>
</dbReference>
<dbReference type="GeneID" id="110087327"/>
<dbReference type="SMART" id="SM00238">
    <property type="entry name" value="BIR"/>
    <property type="match status" value="1"/>
</dbReference>
<evidence type="ECO:0000256" key="3">
    <source>
        <dbReference type="ARBA" id="ARBA00004584"/>
    </source>
</evidence>
<evidence type="ECO:0000256" key="17">
    <source>
        <dbReference type="ARBA" id="ARBA00023328"/>
    </source>
</evidence>
<reference evidence="19" key="2">
    <citation type="submission" date="2025-08" db="UniProtKB">
        <authorList>
            <consortium name="RefSeq"/>
        </authorList>
    </citation>
    <scope>IDENTIFICATION</scope>
</reference>
<evidence type="ECO:0000256" key="7">
    <source>
        <dbReference type="ARBA" id="ARBA00022553"/>
    </source>
</evidence>
<protein>
    <submittedName>
        <fullName evidence="19">Baculoviral IAP repeat-containing protein 5.1-like</fullName>
    </submittedName>
</protein>
<name>A0A6J0UZ31_9SAUR</name>
<evidence type="ECO:0000256" key="4">
    <source>
        <dbReference type="ARBA" id="ARBA00006672"/>
    </source>
</evidence>
<evidence type="ECO:0000256" key="16">
    <source>
        <dbReference type="ARBA" id="ARBA00023306"/>
    </source>
</evidence>
<dbReference type="AlphaFoldDB" id="A0A6J0UZ31"/>
<accession>A0A6J0UZ31</accession>
<comment type="subcellular location">
    <subcellularLocation>
        <location evidence="3">Chromosome</location>
        <location evidence="3">Centromere</location>
    </subcellularLocation>
    <subcellularLocation>
        <location evidence="2">Cytoplasm</location>
        <location evidence="2">Cytoskeleton</location>
        <location evidence="2">Spindle</location>
    </subcellularLocation>
    <subcellularLocation>
        <location evidence="1">Nucleus</location>
    </subcellularLocation>
</comment>
<dbReference type="InParanoid" id="A0A6J0UZ31"/>
<evidence type="ECO:0000256" key="5">
    <source>
        <dbReference type="ARBA" id="ARBA00022454"/>
    </source>
</evidence>
<keyword evidence="11" id="KW-0159">Chromosome partition</keyword>
<evidence type="ECO:0000256" key="9">
    <source>
        <dbReference type="ARBA" id="ARBA00022723"/>
    </source>
</evidence>
<dbReference type="Gene3D" id="1.10.1170.10">
    <property type="entry name" value="Inhibitor Of Apoptosis Protein (2mihbC-IAP-1), Chain A"/>
    <property type="match status" value="1"/>
</dbReference>
<keyword evidence="7" id="KW-0597">Phosphoprotein</keyword>
<evidence type="ECO:0000256" key="2">
    <source>
        <dbReference type="ARBA" id="ARBA00004186"/>
    </source>
</evidence>
<reference evidence="18" key="1">
    <citation type="submission" date="2025-05" db="UniProtKB">
        <authorList>
            <consortium name="RefSeq"/>
        </authorList>
    </citation>
    <scope>NUCLEOTIDE SEQUENCE [LARGE SCALE GENOMIC DNA]</scope>
</reference>
<sequence length="208" mass="24472">MERVLRDINATSKNLFEFREMYEYENRLKTFTQWPFREHCKCTPENMANAGFIHCPNVNEPDVAKCFFCLIELEGWESEHDPWLEHSKRSKDSCGFLSLSKSFDDLTVEDYHQLEMERVRIFLCKTGRSVIHAFEKEVALTRKRLVDHFVNKYQYTPEWEKPPQTFLPCPVPVAKENCVLTTKEKRVNPTEEREAALLTSTVDESVAL</sequence>